<feature type="signal peptide" evidence="2">
    <location>
        <begin position="1"/>
        <end position="16"/>
    </location>
</feature>
<protein>
    <recommendedName>
        <fullName evidence="3">EF-hand domain-containing protein</fullName>
    </recommendedName>
</protein>
<feature type="domain" description="EF-hand" evidence="3">
    <location>
        <begin position="97"/>
        <end position="132"/>
    </location>
</feature>
<feature type="chain" id="PRO_5035723558" description="EF-hand domain-containing protein" evidence="2">
    <location>
        <begin position="17"/>
        <end position="134"/>
    </location>
</feature>
<dbReference type="SUPFAM" id="SSF47473">
    <property type="entry name" value="EF-hand"/>
    <property type="match status" value="1"/>
</dbReference>
<reference evidence="4" key="1">
    <citation type="submission" date="2021-04" db="EMBL/GenBank/DDBJ databases">
        <authorList>
            <consortium name="Molecular Ecology Group"/>
        </authorList>
    </citation>
    <scope>NUCLEOTIDE SEQUENCE</scope>
</reference>
<dbReference type="Pfam" id="PF00036">
    <property type="entry name" value="EF-hand_1"/>
    <property type="match status" value="1"/>
</dbReference>
<dbReference type="OrthoDB" id="6132562at2759"/>
<sequence length="134" mass="14648">MLVFVLLLVLPALIIAAPPANLEEDLFKALDEDGDKKISEAEAVGYLLRFDTNKDGKITAQEFATNVDTIDPAFAGKEQALFDLLDKDADGKLDGKVNKKDLEAVFKRVDTDNDGEISRNEFAKAFSDVITNIG</sequence>
<dbReference type="EMBL" id="CAJHNH020003192">
    <property type="protein sequence ID" value="CAG5128732.1"/>
    <property type="molecule type" value="Genomic_DNA"/>
</dbReference>
<accession>A0A8S3ZN49</accession>
<dbReference type="InterPro" id="IPR011992">
    <property type="entry name" value="EF-hand-dom_pair"/>
</dbReference>
<evidence type="ECO:0000313" key="5">
    <source>
        <dbReference type="Proteomes" id="UP000678393"/>
    </source>
</evidence>
<dbReference type="PROSITE" id="PS50222">
    <property type="entry name" value="EF_HAND_2"/>
    <property type="match status" value="2"/>
</dbReference>
<keyword evidence="5" id="KW-1185">Reference proteome</keyword>
<comment type="caution">
    <text evidence="4">The sequence shown here is derived from an EMBL/GenBank/DDBJ whole genome shotgun (WGS) entry which is preliminary data.</text>
</comment>
<dbReference type="PROSITE" id="PS00018">
    <property type="entry name" value="EF_HAND_1"/>
    <property type="match status" value="2"/>
</dbReference>
<dbReference type="Pfam" id="PF13202">
    <property type="entry name" value="EF-hand_5"/>
    <property type="match status" value="2"/>
</dbReference>
<evidence type="ECO:0000259" key="3">
    <source>
        <dbReference type="PROSITE" id="PS50222"/>
    </source>
</evidence>
<evidence type="ECO:0000256" key="2">
    <source>
        <dbReference type="SAM" id="SignalP"/>
    </source>
</evidence>
<dbReference type="CDD" id="cd00051">
    <property type="entry name" value="EFh"/>
    <property type="match status" value="1"/>
</dbReference>
<dbReference type="InterPro" id="IPR002048">
    <property type="entry name" value="EF_hand_dom"/>
</dbReference>
<proteinExistence type="predicted"/>
<feature type="domain" description="EF-hand" evidence="3">
    <location>
        <begin position="38"/>
        <end position="73"/>
    </location>
</feature>
<dbReference type="AlphaFoldDB" id="A0A8S3ZN49"/>
<dbReference type="GO" id="GO:0005509">
    <property type="term" value="F:calcium ion binding"/>
    <property type="evidence" value="ECO:0007669"/>
    <property type="project" value="InterPro"/>
</dbReference>
<evidence type="ECO:0000256" key="1">
    <source>
        <dbReference type="ARBA" id="ARBA00022837"/>
    </source>
</evidence>
<gene>
    <name evidence="4" type="ORF">CUNI_LOCUS14290</name>
</gene>
<keyword evidence="1" id="KW-0106">Calcium</keyword>
<dbReference type="Gene3D" id="1.10.238.10">
    <property type="entry name" value="EF-hand"/>
    <property type="match status" value="2"/>
</dbReference>
<keyword evidence="2" id="KW-0732">Signal</keyword>
<organism evidence="4 5">
    <name type="scientific">Candidula unifasciata</name>
    <dbReference type="NCBI Taxonomy" id="100452"/>
    <lineage>
        <taxon>Eukaryota</taxon>
        <taxon>Metazoa</taxon>
        <taxon>Spiralia</taxon>
        <taxon>Lophotrochozoa</taxon>
        <taxon>Mollusca</taxon>
        <taxon>Gastropoda</taxon>
        <taxon>Heterobranchia</taxon>
        <taxon>Euthyneura</taxon>
        <taxon>Panpulmonata</taxon>
        <taxon>Eupulmonata</taxon>
        <taxon>Stylommatophora</taxon>
        <taxon>Helicina</taxon>
        <taxon>Helicoidea</taxon>
        <taxon>Geomitridae</taxon>
        <taxon>Candidula</taxon>
    </lineage>
</organism>
<name>A0A8S3ZN49_9EUPU</name>
<evidence type="ECO:0000313" key="4">
    <source>
        <dbReference type="EMBL" id="CAG5128732.1"/>
    </source>
</evidence>
<dbReference type="SMART" id="SM00054">
    <property type="entry name" value="EFh"/>
    <property type="match status" value="2"/>
</dbReference>
<dbReference type="InterPro" id="IPR018247">
    <property type="entry name" value="EF_Hand_1_Ca_BS"/>
</dbReference>
<dbReference type="Proteomes" id="UP000678393">
    <property type="component" value="Unassembled WGS sequence"/>
</dbReference>